<evidence type="ECO:0000256" key="4">
    <source>
        <dbReference type="SAM" id="MobiDB-lite"/>
    </source>
</evidence>
<feature type="compositionally biased region" description="Low complexity" evidence="4">
    <location>
        <begin position="567"/>
        <end position="586"/>
    </location>
</feature>
<dbReference type="EMBL" id="JAPMOS010000010">
    <property type="protein sequence ID" value="KAJ4460951.1"/>
    <property type="molecule type" value="Genomic_DNA"/>
</dbReference>
<dbReference type="Proteomes" id="UP001141327">
    <property type="component" value="Unassembled WGS sequence"/>
</dbReference>
<keyword evidence="6" id="KW-1185">Reference proteome</keyword>
<gene>
    <name evidence="5" type="ORF">PAPYR_2797</name>
</gene>
<sequence length="1655" mass="178263">MQPEVSFILHQKRVAIEDAQAKIQERQQALLEILARPSVGRSAVSRLQSMSVDLDLFREIEGRIGSLDFEQNYSLLTHQLAARRDQDLYTLSQIRSVVTQEREGLEDALRSFSSRSPSGDERPDAQYLQPLRDESTRGPQLLVRLAKVECAALQGALEQLRRECSEGGQDSAAILRKLIALQDRTDDLLSQAGTYAGPSLPLPLGYQTPVATLKSLLGSLELVEQHVEGFRRVGQLLGRTTARTAPDAGPTAGPTTVLHRQEAEQLQSILHAVGLSAATRARGIASEALESADLQGSLSAPGSHRGAADEPANAAVVLLQRQLQTMRHKYRLLDVEFENYRANHVRQCPHCQQWQAKVGFVPLPPSDSRSRSCSCLAAPSIGLLMRTPHLFHRFWWWWVDLPDVATQGCSRRPLTASHSRSPGMRFVEVEMLTPIACGGWRLCAWVRVGATLTATHHQPTAALTASIASSSLLPAYIPPNPTSSSGMHPPGHTHTHHHPSHEDDAISHALLSTTPSSSPADGGDTDGADPGGGGGDDDRPPSPPMSPPCMLEPHDRVEVAPGVAALSTSRSGGAASPPSPPSSYRHSTADANSLLDDRSRFSFRHGLDDSRRRHSPGDDDRSDNQTGLQQSHRSQQSSLRQQQQQDEPSTSPTGTTGAGTQVMRHGPANTAPIYLVPTAPTPTTNITYAAITITTTISIPAPHATTAISNSSTIQLRLRGLPVLFSSLSRPPSPLTTATTATATATAIPAPGTSAYATRLRSQAGQTHPLLARPSKRPAGGPRATPSPSPSLSMSLLDSRACGGAPPPAAAARPPPPPHRPLAAGTHLPSTMMARTGTRLLPRLSARRATPSPSPAPALAAPSPSPTPSPRPRLGAALVQVGLLPPDQQCSLVPPRWDPDAEGRQHPKAAAPVPLRSILSSIRCVATLPWSPRGGIYHAATRVRHRPAPDSTDGEISVGGGDDDDEDAPTEVYWATGDLEGHIKLWAIEEGGTQAPDQVAMAPPGSITLRPPPPPPCPRDGTTVDMEQQRITLGPYHDRHSTPLSPRPIASSPFGYPGALSGHTDALTALQWHPGGRLLASGSEDGSVRVWDMDQGGTCSVTLPFGTAVKCVAWLPALGPSCLAVGSYRILVFLAGASIHLVDVEEGRVMSTLEGHAFNVSTCMAHRGRPMMATGGDDKCIKLWDLTSHECMCTLTGHGSWVCAVAFPEPCGPLAPPGAASTEGQTWVASGSQDRTVKVRQCHFTRLWDWSLKRPLHTLHVPKDAQYTVKFSPTGFLYTGGKDGLVRVWDPWHLERPLSTLPNRGTVYDVGVLPYQGKELLVVPGSNKAIDIWNVLPSEEQRISARGPPGPSPITVSDHLNGILVAATTENEVFVFRDSQSTRKPHRKDGRFRVDSPVVQVCMNPERPILAVVCQDGSWMIFDLLEGNRELLRTSQLPTGDRAVEVGWVGSDELLVRGYFGERFVYDLNCSPNLNIDPGYPPPGDDSTINTAAVLPDGWVEESAAAWTPELSRVRKPSKEIDARFRAAHGSPFTCACLSPDDSLMAVGYRGNHNNPEDVHRVVLYDVSRPECPELYVTPCGACPINVQFNPTHYHMLTLTEDGAIHILELERRSAICDFKPFRGDRTAHIGTDEAGLLIYMVSRLGAVRVLRMPQ</sequence>
<dbReference type="CDD" id="cd00200">
    <property type="entry name" value="WD40"/>
    <property type="match status" value="1"/>
</dbReference>
<name>A0ABQ8US84_9EUKA</name>
<feature type="compositionally biased region" description="Low complexity" evidence="4">
    <location>
        <begin position="790"/>
        <end position="804"/>
    </location>
</feature>
<dbReference type="PROSITE" id="PS50082">
    <property type="entry name" value="WD_REPEATS_2"/>
    <property type="match status" value="3"/>
</dbReference>
<comment type="caution">
    <text evidence="5">The sequence shown here is derived from an EMBL/GenBank/DDBJ whole genome shotgun (WGS) entry which is preliminary data.</text>
</comment>
<dbReference type="InterPro" id="IPR036322">
    <property type="entry name" value="WD40_repeat_dom_sf"/>
</dbReference>
<evidence type="ECO:0000256" key="3">
    <source>
        <dbReference type="PROSITE-ProRule" id="PRU00221"/>
    </source>
</evidence>
<feature type="compositionally biased region" description="Low complexity" evidence="4">
    <location>
        <begin position="847"/>
        <end position="862"/>
    </location>
</feature>
<evidence type="ECO:0000313" key="5">
    <source>
        <dbReference type="EMBL" id="KAJ4460951.1"/>
    </source>
</evidence>
<accession>A0ABQ8US84</accession>
<feature type="repeat" description="WD" evidence="3">
    <location>
        <begin position="1268"/>
        <end position="1290"/>
    </location>
</feature>
<dbReference type="InterPro" id="IPR019775">
    <property type="entry name" value="WD40_repeat_CS"/>
</dbReference>
<protein>
    <submittedName>
        <fullName evidence="5">Phosphotransferase enzyme family protein</fullName>
    </submittedName>
</protein>
<evidence type="ECO:0000256" key="1">
    <source>
        <dbReference type="ARBA" id="ARBA00022574"/>
    </source>
</evidence>
<proteinExistence type="predicted"/>
<feature type="compositionally biased region" description="Basic and acidic residues" evidence="4">
    <location>
        <begin position="595"/>
        <end position="623"/>
    </location>
</feature>
<dbReference type="InterPro" id="IPR020472">
    <property type="entry name" value="WD40_PAC1"/>
</dbReference>
<feature type="compositionally biased region" description="Pro residues" evidence="4">
    <location>
        <begin position="805"/>
        <end position="820"/>
    </location>
</feature>
<feature type="compositionally biased region" description="Low complexity" evidence="4">
    <location>
        <begin position="628"/>
        <end position="660"/>
    </location>
</feature>
<dbReference type="PROSITE" id="PS50294">
    <property type="entry name" value="WD_REPEATS_REGION"/>
    <property type="match status" value="2"/>
</dbReference>
<feature type="region of interest" description="Disordered" evidence="4">
    <location>
        <begin position="476"/>
        <end position="665"/>
    </location>
</feature>
<feature type="region of interest" description="Disordered" evidence="4">
    <location>
        <begin position="108"/>
        <end position="131"/>
    </location>
</feature>
<dbReference type="PRINTS" id="PR00320">
    <property type="entry name" value="GPROTEINBRPT"/>
</dbReference>
<dbReference type="PANTHER" id="PTHR19848">
    <property type="entry name" value="WD40 REPEAT PROTEIN"/>
    <property type="match status" value="1"/>
</dbReference>
<dbReference type="SMART" id="SM00320">
    <property type="entry name" value="WD40"/>
    <property type="match status" value="9"/>
</dbReference>
<dbReference type="PROSITE" id="PS00678">
    <property type="entry name" value="WD_REPEATS_1"/>
    <property type="match status" value="2"/>
</dbReference>
<dbReference type="PANTHER" id="PTHR19848:SF8">
    <property type="entry name" value="F-BOX AND WD REPEAT DOMAIN CONTAINING 7"/>
    <property type="match status" value="1"/>
</dbReference>
<evidence type="ECO:0000313" key="6">
    <source>
        <dbReference type="Proteomes" id="UP001141327"/>
    </source>
</evidence>
<dbReference type="Pfam" id="PF00400">
    <property type="entry name" value="WD40"/>
    <property type="match status" value="4"/>
</dbReference>
<dbReference type="InterPro" id="IPR001680">
    <property type="entry name" value="WD40_rpt"/>
</dbReference>
<keyword evidence="1 3" id="KW-0853">WD repeat</keyword>
<feature type="region of interest" description="Disordered" evidence="4">
    <location>
        <begin position="847"/>
        <end position="873"/>
    </location>
</feature>
<dbReference type="InterPro" id="IPR015943">
    <property type="entry name" value="WD40/YVTN_repeat-like_dom_sf"/>
</dbReference>
<evidence type="ECO:0000256" key="2">
    <source>
        <dbReference type="ARBA" id="ARBA00022737"/>
    </source>
</evidence>
<dbReference type="SUPFAM" id="SSF50978">
    <property type="entry name" value="WD40 repeat-like"/>
    <property type="match status" value="2"/>
</dbReference>
<feature type="region of interest" description="Disordered" evidence="4">
    <location>
        <begin position="763"/>
        <end position="829"/>
    </location>
</feature>
<dbReference type="Gene3D" id="2.130.10.10">
    <property type="entry name" value="YVTN repeat-like/Quinoprotein amine dehydrogenase"/>
    <property type="match status" value="3"/>
</dbReference>
<feature type="repeat" description="WD" evidence="3">
    <location>
        <begin position="1153"/>
        <end position="1194"/>
    </location>
</feature>
<organism evidence="5 6">
    <name type="scientific">Paratrimastix pyriformis</name>
    <dbReference type="NCBI Taxonomy" id="342808"/>
    <lineage>
        <taxon>Eukaryota</taxon>
        <taxon>Metamonada</taxon>
        <taxon>Preaxostyla</taxon>
        <taxon>Paratrimastigidae</taxon>
        <taxon>Paratrimastix</taxon>
    </lineage>
</organism>
<reference evidence="5" key="1">
    <citation type="journal article" date="2022" name="bioRxiv">
        <title>Genomics of Preaxostyla Flagellates Illuminates Evolutionary Transitions and the Path Towards Mitochondrial Loss.</title>
        <authorList>
            <person name="Novak L.V.F."/>
            <person name="Treitli S.C."/>
            <person name="Pyrih J."/>
            <person name="Halakuc P."/>
            <person name="Pipaliya S.V."/>
            <person name="Vacek V."/>
            <person name="Brzon O."/>
            <person name="Soukal P."/>
            <person name="Eme L."/>
            <person name="Dacks J.B."/>
            <person name="Karnkowska A."/>
            <person name="Elias M."/>
            <person name="Hampl V."/>
        </authorList>
    </citation>
    <scope>NUCLEOTIDE SEQUENCE</scope>
    <source>
        <strain evidence="5">RCP-MX</strain>
    </source>
</reference>
<feature type="region of interest" description="Disordered" evidence="4">
    <location>
        <begin position="946"/>
        <end position="966"/>
    </location>
</feature>
<feature type="repeat" description="WD" evidence="3">
    <location>
        <begin position="1060"/>
        <end position="1101"/>
    </location>
</feature>
<keyword evidence="2" id="KW-0677">Repeat</keyword>